<keyword evidence="2" id="KW-0732">Signal</keyword>
<accession>A0A2W4LKH0</accession>
<evidence type="ECO:0000313" key="3">
    <source>
        <dbReference type="EMBL" id="PZM96146.1"/>
    </source>
</evidence>
<feature type="signal peptide" evidence="2">
    <location>
        <begin position="1"/>
        <end position="24"/>
    </location>
</feature>
<evidence type="ECO:0000256" key="1">
    <source>
        <dbReference type="SAM" id="MobiDB-lite"/>
    </source>
</evidence>
<dbReference type="AlphaFoldDB" id="A0A2W4LKH0"/>
<gene>
    <name evidence="3" type="ORF">DIU77_11285</name>
</gene>
<name>A0A2W4LKH0_9PSEU</name>
<organism evidence="3">
    <name type="scientific">Thermocrispum agreste</name>
    <dbReference type="NCBI Taxonomy" id="37925"/>
    <lineage>
        <taxon>Bacteria</taxon>
        <taxon>Bacillati</taxon>
        <taxon>Actinomycetota</taxon>
        <taxon>Actinomycetes</taxon>
        <taxon>Pseudonocardiales</taxon>
        <taxon>Pseudonocardiaceae</taxon>
        <taxon>Thermocrispum</taxon>
    </lineage>
</organism>
<comment type="caution">
    <text evidence="3">The sequence shown here is derived from an EMBL/GenBank/DDBJ whole genome shotgun (WGS) entry which is preliminary data.</text>
</comment>
<evidence type="ECO:0000256" key="2">
    <source>
        <dbReference type="SAM" id="SignalP"/>
    </source>
</evidence>
<reference evidence="3" key="1">
    <citation type="submission" date="2018-05" db="EMBL/GenBank/DDBJ databases">
        <authorList>
            <person name="Lanie J.A."/>
            <person name="Ng W.-L."/>
            <person name="Kazmierczak K.M."/>
            <person name="Andrzejewski T.M."/>
            <person name="Davidsen T.M."/>
            <person name="Wayne K.J."/>
            <person name="Tettelin H."/>
            <person name="Glass J.I."/>
            <person name="Rusch D."/>
            <person name="Podicherti R."/>
            <person name="Tsui H.-C.T."/>
            <person name="Winkler M.E."/>
        </authorList>
    </citation>
    <scope>NUCLEOTIDE SEQUENCE</scope>
    <source>
        <strain evidence="3">ZC4RG45</strain>
    </source>
</reference>
<sequence>MVARLGLLLLFLALAHWAATTALASLRDRESARSQRLARHRAREVGGASLGESPISPVPGQMDASGGAEPYVSPSIDDTDPYPR</sequence>
<feature type="chain" id="PRO_5015984042" evidence="2">
    <location>
        <begin position="25"/>
        <end position="84"/>
    </location>
</feature>
<protein>
    <submittedName>
        <fullName evidence="3">Uncharacterized protein</fullName>
    </submittedName>
</protein>
<proteinExistence type="predicted"/>
<feature type="region of interest" description="Disordered" evidence="1">
    <location>
        <begin position="35"/>
        <end position="84"/>
    </location>
</feature>
<dbReference type="EMBL" id="QGUI01000413">
    <property type="protein sequence ID" value="PZM96146.1"/>
    <property type="molecule type" value="Genomic_DNA"/>
</dbReference>